<dbReference type="PIRSF" id="PIRSF017706">
    <property type="entry name" value="TFIP11"/>
    <property type="match status" value="1"/>
</dbReference>
<dbReference type="OrthoDB" id="4822at2759"/>
<dbReference type="PROSITE" id="PS50174">
    <property type="entry name" value="G_PATCH"/>
    <property type="match status" value="1"/>
</dbReference>
<protein>
    <submittedName>
        <fullName evidence="10">Tuftelininteracting protein 11like [Bombus terrestris]</fullName>
    </submittedName>
</protein>
<dbReference type="InterPro" id="IPR024933">
    <property type="entry name" value="TFP11"/>
</dbReference>
<dbReference type="PANTHER" id="PTHR23329:SF1">
    <property type="entry name" value="TUFTELIN-INTERACTING PROTEIN 11"/>
    <property type="match status" value="1"/>
</dbReference>
<keyword evidence="4 7" id="KW-0747">Spliceosome</keyword>
<organism evidence="10">
    <name type="scientific">Lepeophtheirus salmonis</name>
    <name type="common">Salmon louse</name>
    <name type="synonym">Caligus salmonis</name>
    <dbReference type="NCBI Taxonomy" id="72036"/>
    <lineage>
        <taxon>Eukaryota</taxon>
        <taxon>Metazoa</taxon>
        <taxon>Ecdysozoa</taxon>
        <taxon>Arthropoda</taxon>
        <taxon>Crustacea</taxon>
        <taxon>Multicrustacea</taxon>
        <taxon>Hexanauplia</taxon>
        <taxon>Copepoda</taxon>
        <taxon>Siphonostomatoida</taxon>
        <taxon>Caligidae</taxon>
        <taxon>Lepeophtheirus</taxon>
    </lineage>
</organism>
<dbReference type="SMART" id="SM00443">
    <property type="entry name" value="G_patch"/>
    <property type="match status" value="1"/>
</dbReference>
<sequence>MANEEEVMPFEITDQDLDDELNYENRRRPRRSKHSAIYGIWADKSDDESENELDFGKKKSRNLAYSGPIGFVSAGIQKKGDEDDKKGKDEEKEDSPPPPDSDSDEEVNKRPSFGRGGGGRKKEKYEVRGGEIAGLRSSTYNPNVSLGRGFGDWEKHTKGIGAKLLLQMGYQAGKGLGKDLQGRHSIIEAFQRKGKGAIGAYGKEGNRPKKVHSDEENEYQRSKSHWRKEGVSNNSKVKYVYKSIDQVLDEGKWRKVNNNEDENASEIKSRTKVIDMTGKESRILSGYHAIASSKHVPDEDVEMNTELSKIPSAMHFELPELMHNLNMLVDMCEENIISSDRKVKYHKDRIEVLTVEEEKLSSIVNKESSEIHILNKILDALDTIEERHSKGNLSSEDSLQLFTELKTNFTKDYIRYEIPYIASTVVNPILKKELSVWNPLISSGSEKIRNNFNCWKNVLCINPEANSPEEDPYYSILWESWMPKVRTTVNIWQAKVAPDALINFLSSWFVSLVPKWMEDNILLQLVLPKIQNDVNVWNPQTDTVPIHSWLHPWLPLLSNNLEIVYPTIRNKLGNALSNWDPSDRSAKLILLPWKEVFSKGSMHAFLIKYVLPKLEISIQKLIINPHQQDLAPWNAVMEWVDMLPPNVIVGLLEKHFFPKWLQVLATWLNHRPNYNEVTKWYEGWKSIFFPEILVHQQIKHQFGMALDMMSRSVGGVSIAGTPNIPISQPSRPKMTQPPQTIRQPIPMGFRDLVAKRCEENGVLFVPVMPNRFKEGKQIYRCGSLNIYLDRNVIFVQEPNKDVWVPTSLNVLMDNA</sequence>
<feature type="domain" description="G-patch" evidence="9">
    <location>
        <begin position="157"/>
        <end position="203"/>
    </location>
</feature>
<comment type="similarity">
    <text evidence="2 7">Belongs to the TFP11/STIP family.</text>
</comment>
<dbReference type="GO" id="GO:0000390">
    <property type="term" value="P:spliceosomal complex disassembly"/>
    <property type="evidence" value="ECO:0007669"/>
    <property type="project" value="InterPro"/>
</dbReference>
<proteinExistence type="inferred from homology"/>
<dbReference type="InterPro" id="IPR022159">
    <property type="entry name" value="STIP/TFIP11_N"/>
</dbReference>
<feature type="compositionally biased region" description="Basic and acidic residues" evidence="8">
    <location>
        <begin position="204"/>
        <end position="221"/>
    </location>
</feature>
<evidence type="ECO:0000256" key="1">
    <source>
        <dbReference type="ARBA" id="ARBA00004123"/>
    </source>
</evidence>
<keyword evidence="6 7" id="KW-0539">Nucleus</keyword>
<keyword evidence="3 7" id="KW-0507">mRNA processing</keyword>
<dbReference type="PANTHER" id="PTHR23329">
    <property type="entry name" value="TUFTELIN-INTERACTING PROTEIN 11-RELATED"/>
    <property type="match status" value="1"/>
</dbReference>
<feature type="region of interest" description="Disordered" evidence="8">
    <location>
        <begin position="198"/>
        <end position="228"/>
    </location>
</feature>
<dbReference type="Pfam" id="PF07842">
    <property type="entry name" value="GCFC"/>
    <property type="match status" value="1"/>
</dbReference>
<dbReference type="Pfam" id="PF01585">
    <property type="entry name" value="G-patch"/>
    <property type="match status" value="1"/>
</dbReference>
<dbReference type="EMBL" id="HACA01029958">
    <property type="protein sequence ID" value="CDW47319.1"/>
    <property type="molecule type" value="Transcribed_RNA"/>
</dbReference>
<dbReference type="InterPro" id="IPR045211">
    <property type="entry name" value="TFP11/STIP/Ntr1"/>
</dbReference>
<reference evidence="10" key="1">
    <citation type="submission" date="2014-05" db="EMBL/GenBank/DDBJ databases">
        <authorList>
            <person name="Chronopoulou M."/>
        </authorList>
    </citation>
    <scope>NUCLEOTIDE SEQUENCE</scope>
    <source>
        <tissue evidence="10">Whole organism</tissue>
    </source>
</reference>
<evidence type="ECO:0000259" key="9">
    <source>
        <dbReference type="PROSITE" id="PS50174"/>
    </source>
</evidence>
<keyword evidence="5 7" id="KW-0508">mRNA splicing</keyword>
<dbReference type="InterPro" id="IPR000467">
    <property type="entry name" value="G_patch_dom"/>
</dbReference>
<feature type="compositionally biased region" description="Basic and acidic residues" evidence="8">
    <location>
        <begin position="78"/>
        <end position="90"/>
    </location>
</feature>
<feature type="compositionally biased region" description="Acidic residues" evidence="8">
    <location>
        <begin position="1"/>
        <end position="22"/>
    </location>
</feature>
<comment type="subcellular location">
    <subcellularLocation>
        <location evidence="1 7">Nucleus</location>
    </subcellularLocation>
</comment>
<evidence type="ECO:0000256" key="6">
    <source>
        <dbReference type="ARBA" id="ARBA00023242"/>
    </source>
</evidence>
<evidence type="ECO:0000256" key="8">
    <source>
        <dbReference type="SAM" id="MobiDB-lite"/>
    </source>
</evidence>
<feature type="region of interest" description="Disordered" evidence="8">
    <location>
        <begin position="1"/>
        <end position="130"/>
    </location>
</feature>
<dbReference type="GO" id="GO:0003676">
    <property type="term" value="F:nucleic acid binding"/>
    <property type="evidence" value="ECO:0007669"/>
    <property type="project" value="InterPro"/>
</dbReference>
<evidence type="ECO:0000256" key="3">
    <source>
        <dbReference type="ARBA" id="ARBA00022664"/>
    </source>
</evidence>
<dbReference type="AlphaFoldDB" id="A0A0K2VA08"/>
<dbReference type="EMBL" id="HACA01029959">
    <property type="protein sequence ID" value="CDW47320.1"/>
    <property type="molecule type" value="Transcribed_RNA"/>
</dbReference>
<dbReference type="Pfam" id="PF12457">
    <property type="entry name" value="TIP_N"/>
    <property type="match status" value="1"/>
</dbReference>
<dbReference type="GO" id="GO:0071008">
    <property type="term" value="C:U2-type post-mRNA release spliceosomal complex"/>
    <property type="evidence" value="ECO:0007669"/>
    <property type="project" value="TreeGrafter"/>
</dbReference>
<evidence type="ECO:0000256" key="7">
    <source>
        <dbReference type="PIRNR" id="PIRNR017706"/>
    </source>
</evidence>
<dbReference type="InterPro" id="IPR022783">
    <property type="entry name" value="GCFC_dom"/>
</dbReference>
<accession>A0A0K2VA08</accession>
<evidence type="ECO:0000256" key="4">
    <source>
        <dbReference type="ARBA" id="ARBA00022728"/>
    </source>
</evidence>
<evidence type="ECO:0000313" key="10">
    <source>
        <dbReference type="EMBL" id="CDW47319.1"/>
    </source>
</evidence>
<name>A0A0K2VA08_LEPSM</name>
<evidence type="ECO:0000256" key="5">
    <source>
        <dbReference type="ARBA" id="ARBA00023187"/>
    </source>
</evidence>
<evidence type="ECO:0000256" key="2">
    <source>
        <dbReference type="ARBA" id="ARBA00010900"/>
    </source>
</evidence>